<dbReference type="Proteomes" id="UP001066276">
    <property type="component" value="Chromosome 6"/>
</dbReference>
<dbReference type="AlphaFoldDB" id="A0AAV7QK62"/>
<proteinExistence type="predicted"/>
<protein>
    <submittedName>
        <fullName evidence="2">Uncharacterized protein</fullName>
    </submittedName>
</protein>
<name>A0AAV7QK62_PLEWA</name>
<feature type="region of interest" description="Disordered" evidence="1">
    <location>
        <begin position="121"/>
        <end position="164"/>
    </location>
</feature>
<dbReference type="EMBL" id="JANPWB010000010">
    <property type="protein sequence ID" value="KAJ1139736.1"/>
    <property type="molecule type" value="Genomic_DNA"/>
</dbReference>
<evidence type="ECO:0000256" key="1">
    <source>
        <dbReference type="SAM" id="MobiDB-lite"/>
    </source>
</evidence>
<comment type="caution">
    <text evidence="2">The sequence shown here is derived from an EMBL/GenBank/DDBJ whole genome shotgun (WGS) entry which is preliminary data.</text>
</comment>
<sequence>MRLDIANFQSHGDLQPRPITACLLRHGQASQLFLVAQSHDSFQTERYEIRISADFSKETNDHRNTFLSLRPQIHQLDVKNGLFDLTRMLITKNGVSKDFYEPKDLRLFLDTLLPQSMESTDATLQTRQEDLSTDARSALPTSTSEEGPFRQDTNPHPRGRDMERLAWTHDDRGQVLQQWRSIRNYKTETSPALP</sequence>
<keyword evidence="3" id="KW-1185">Reference proteome</keyword>
<dbReference type="InterPro" id="IPR042566">
    <property type="entry name" value="L1_C"/>
</dbReference>
<dbReference type="Gene3D" id="3.30.250.20">
    <property type="entry name" value="L1 transposable element, C-terminal domain"/>
    <property type="match status" value="1"/>
</dbReference>
<gene>
    <name evidence="2" type="ORF">NDU88_006103</name>
</gene>
<feature type="compositionally biased region" description="Basic and acidic residues" evidence="1">
    <location>
        <begin position="147"/>
        <end position="164"/>
    </location>
</feature>
<evidence type="ECO:0000313" key="3">
    <source>
        <dbReference type="Proteomes" id="UP001066276"/>
    </source>
</evidence>
<organism evidence="2 3">
    <name type="scientific">Pleurodeles waltl</name>
    <name type="common">Iberian ribbed newt</name>
    <dbReference type="NCBI Taxonomy" id="8319"/>
    <lineage>
        <taxon>Eukaryota</taxon>
        <taxon>Metazoa</taxon>
        <taxon>Chordata</taxon>
        <taxon>Craniata</taxon>
        <taxon>Vertebrata</taxon>
        <taxon>Euteleostomi</taxon>
        <taxon>Amphibia</taxon>
        <taxon>Batrachia</taxon>
        <taxon>Caudata</taxon>
        <taxon>Salamandroidea</taxon>
        <taxon>Salamandridae</taxon>
        <taxon>Pleurodelinae</taxon>
        <taxon>Pleurodeles</taxon>
    </lineage>
</organism>
<evidence type="ECO:0000313" key="2">
    <source>
        <dbReference type="EMBL" id="KAJ1139736.1"/>
    </source>
</evidence>
<reference evidence="2" key="1">
    <citation type="journal article" date="2022" name="bioRxiv">
        <title>Sequencing and chromosome-scale assembly of the giantPleurodeles waltlgenome.</title>
        <authorList>
            <person name="Brown T."/>
            <person name="Elewa A."/>
            <person name="Iarovenko S."/>
            <person name="Subramanian E."/>
            <person name="Araus A.J."/>
            <person name="Petzold A."/>
            <person name="Susuki M."/>
            <person name="Suzuki K.-i.T."/>
            <person name="Hayashi T."/>
            <person name="Toyoda A."/>
            <person name="Oliveira C."/>
            <person name="Osipova E."/>
            <person name="Leigh N.D."/>
            <person name="Simon A."/>
            <person name="Yun M.H."/>
        </authorList>
    </citation>
    <scope>NUCLEOTIDE SEQUENCE</scope>
    <source>
        <strain evidence="2">20211129_DDA</strain>
        <tissue evidence="2">Liver</tissue>
    </source>
</reference>
<accession>A0AAV7QK62</accession>